<accession>A0A914P4Y4</accession>
<keyword evidence="1" id="KW-1185">Reference proteome</keyword>
<evidence type="ECO:0000313" key="2">
    <source>
        <dbReference type="WBParaSite" id="PDA_v2.g12947.t1"/>
    </source>
</evidence>
<evidence type="ECO:0000313" key="1">
    <source>
        <dbReference type="Proteomes" id="UP000887578"/>
    </source>
</evidence>
<reference evidence="2" key="1">
    <citation type="submission" date="2022-11" db="UniProtKB">
        <authorList>
            <consortium name="WormBaseParasite"/>
        </authorList>
    </citation>
    <scope>IDENTIFICATION</scope>
</reference>
<proteinExistence type="predicted"/>
<sequence length="97" mass="11037">MEIDRQILTPKRKLTLNEKIKTEPISPRISLNDSVTCDNVGERPIITDNEADNEESFIELHENEKLSGLKACVLPDANVVIEKSRYTSDPRQLMTVE</sequence>
<name>A0A914P4Y4_9BILA</name>
<dbReference type="AlphaFoldDB" id="A0A914P4Y4"/>
<protein>
    <submittedName>
        <fullName evidence="2">Uncharacterized protein</fullName>
    </submittedName>
</protein>
<dbReference type="WBParaSite" id="PDA_v2.g12947.t1">
    <property type="protein sequence ID" value="PDA_v2.g12947.t1"/>
    <property type="gene ID" value="PDA_v2.g12947"/>
</dbReference>
<organism evidence="1 2">
    <name type="scientific">Panagrolaimus davidi</name>
    <dbReference type="NCBI Taxonomy" id="227884"/>
    <lineage>
        <taxon>Eukaryota</taxon>
        <taxon>Metazoa</taxon>
        <taxon>Ecdysozoa</taxon>
        <taxon>Nematoda</taxon>
        <taxon>Chromadorea</taxon>
        <taxon>Rhabditida</taxon>
        <taxon>Tylenchina</taxon>
        <taxon>Panagrolaimomorpha</taxon>
        <taxon>Panagrolaimoidea</taxon>
        <taxon>Panagrolaimidae</taxon>
        <taxon>Panagrolaimus</taxon>
    </lineage>
</organism>
<dbReference type="Proteomes" id="UP000887578">
    <property type="component" value="Unplaced"/>
</dbReference>